<dbReference type="FunFam" id="1.10.1370.30:FF:000003">
    <property type="entry name" value="Thermostable carboxypeptidase 1"/>
    <property type="match status" value="1"/>
</dbReference>
<proteinExistence type="inferred from homology"/>
<name>A0AAX6BSZ6_PRIMG</name>
<dbReference type="EC" id="3.4.17.19" evidence="8"/>
<dbReference type="PANTHER" id="PTHR34217:SF1">
    <property type="entry name" value="CARBOXYPEPTIDASE 1"/>
    <property type="match status" value="1"/>
</dbReference>
<dbReference type="InterPro" id="IPR001333">
    <property type="entry name" value="Peptidase_M32_Taq"/>
</dbReference>
<sequence length="504" mass="58834">MLKEKILETEAEFLIYVEDIMKYNEAINVLTWDLRTKAPKKGVEQRSKVIGMLSSNCFKMSTSKKMSIFIETLTSPKAKNYISNITKKMLEECKRKYELNKKIPSQEYKEYVILTSKAESKWEIAKERSDFSILVPYLEKIVNFNKRFVDYWGYTENKYNTLLDIYEPGLTVKSLDDIFNRLRNAVVPLVKEIGKSKRKVDYSLLFASLSLAQQKEFIGLILQEFCYNFDAGRLDQTAHPFTLDMNLDDVRVTTKYIENDFRASIFSAIHECGHALYEQNISKKLSKTNLRAEASMGIHESQAIFLEKIVGKSFSFWERNYKKMIEHSGDYLNTVSLEEFFFAINQPKPSSIRLEADELTYPLHIMIRYEIEKDLINGSINVKDLPSIWNDKYQKYLGVSPKDDAEGILQDVHWAVGLFGYFPSYGLGYIYAAQFKNAAMKDLPDFDDLIKNGQFNRILDWLIYNIYRYGKTKKPLELLHDVTGEGINPQYLIEYLVNKYKHFL</sequence>
<keyword evidence="9" id="KW-0862">Zinc</keyword>
<dbReference type="PANTHER" id="PTHR34217">
    <property type="entry name" value="METAL-DEPENDENT CARBOXYPEPTIDASE"/>
    <property type="match status" value="1"/>
</dbReference>
<feature type="binding site" evidence="9">
    <location>
        <position position="300"/>
    </location>
    <ligand>
        <name>Zn(2+)</name>
        <dbReference type="ChEBI" id="CHEBI:29105"/>
        <note>catalytic</note>
    </ligand>
</feature>
<comment type="similarity">
    <text evidence="7 8">Belongs to the peptidase M32 family.</text>
</comment>
<evidence type="ECO:0000256" key="5">
    <source>
        <dbReference type="ARBA" id="ARBA00023049"/>
    </source>
</evidence>
<protein>
    <recommendedName>
        <fullName evidence="8">Metal-dependent carboxypeptidase</fullName>
        <ecNumber evidence="8">3.4.17.19</ecNumber>
    </recommendedName>
</protein>
<comment type="caution">
    <text evidence="11">The sequence shown here is derived from an EMBL/GenBank/DDBJ whole genome shotgun (WGS) entry which is preliminary data.</text>
</comment>
<comment type="function">
    <text evidence="8">Broad specificity carboxypetidase that releases amino acids sequentially from the C-terminus, including neutral, aromatic, polar and basic residues.</text>
</comment>
<evidence type="ECO:0000313" key="12">
    <source>
        <dbReference type="Proteomes" id="UP001165240"/>
    </source>
</evidence>
<dbReference type="RefSeq" id="WP_310876669.1">
    <property type="nucleotide sequence ID" value="NZ_BSYK01000004.1"/>
</dbReference>
<evidence type="ECO:0000256" key="1">
    <source>
        <dbReference type="ARBA" id="ARBA00022645"/>
    </source>
</evidence>
<keyword evidence="5 8" id="KW-0482">Metalloprotease</keyword>
<feature type="active site" description="Proton donor/acceptor" evidence="10">
    <location>
        <position position="271"/>
    </location>
</feature>
<keyword evidence="1 8" id="KW-0121">Carboxypeptidase</keyword>
<dbReference type="Gene3D" id="1.10.1370.30">
    <property type="match status" value="1"/>
</dbReference>
<dbReference type="SUPFAM" id="SSF55486">
    <property type="entry name" value="Metalloproteases ('zincins'), catalytic domain"/>
    <property type="match status" value="1"/>
</dbReference>
<organism evidence="11 12">
    <name type="scientific">Priestia megaterium</name>
    <name type="common">Bacillus megaterium</name>
    <dbReference type="NCBI Taxonomy" id="1404"/>
    <lineage>
        <taxon>Bacteria</taxon>
        <taxon>Bacillati</taxon>
        <taxon>Bacillota</taxon>
        <taxon>Bacilli</taxon>
        <taxon>Bacillales</taxon>
        <taxon>Bacillaceae</taxon>
        <taxon>Priestia</taxon>
    </lineage>
</organism>
<evidence type="ECO:0000256" key="3">
    <source>
        <dbReference type="ARBA" id="ARBA00022723"/>
    </source>
</evidence>
<dbReference type="GO" id="GO:0008270">
    <property type="term" value="F:zinc ion binding"/>
    <property type="evidence" value="ECO:0007669"/>
    <property type="project" value="UniProtKB-ARBA"/>
</dbReference>
<comment type="catalytic activity">
    <reaction evidence="6 8">
        <text>Release of a C-terminal amino acid with broad specificity, except for -Pro.</text>
        <dbReference type="EC" id="3.4.17.19"/>
    </reaction>
</comment>
<evidence type="ECO:0000256" key="2">
    <source>
        <dbReference type="ARBA" id="ARBA00022670"/>
    </source>
</evidence>
<dbReference type="Proteomes" id="UP001165240">
    <property type="component" value="Unassembled WGS sequence"/>
</dbReference>
<evidence type="ECO:0000256" key="6">
    <source>
        <dbReference type="ARBA" id="ARBA00052755"/>
    </source>
</evidence>
<evidence type="ECO:0000256" key="10">
    <source>
        <dbReference type="PIRSR" id="PIRSR006615-2"/>
    </source>
</evidence>
<evidence type="ECO:0000256" key="4">
    <source>
        <dbReference type="ARBA" id="ARBA00022801"/>
    </source>
</evidence>
<evidence type="ECO:0000313" key="11">
    <source>
        <dbReference type="EMBL" id="GMG76936.1"/>
    </source>
</evidence>
<evidence type="ECO:0000256" key="8">
    <source>
        <dbReference type="PIRNR" id="PIRNR006615"/>
    </source>
</evidence>
<dbReference type="GO" id="GO:0006508">
    <property type="term" value="P:proteolysis"/>
    <property type="evidence" value="ECO:0007669"/>
    <property type="project" value="UniProtKB-UniRule"/>
</dbReference>
<feature type="binding site" evidence="9">
    <location>
        <position position="274"/>
    </location>
    <ligand>
        <name>Zn(2+)</name>
        <dbReference type="ChEBI" id="CHEBI:29105"/>
        <note>catalytic</note>
    </ligand>
</feature>
<dbReference type="GO" id="GO:0004181">
    <property type="term" value="F:metallocarboxypeptidase activity"/>
    <property type="evidence" value="ECO:0007669"/>
    <property type="project" value="UniProtKB-UniRule"/>
</dbReference>
<feature type="binding site" evidence="9">
    <location>
        <position position="270"/>
    </location>
    <ligand>
        <name>Zn(2+)</name>
        <dbReference type="ChEBI" id="CHEBI:29105"/>
        <note>catalytic</note>
    </ligand>
</feature>
<evidence type="ECO:0000256" key="7">
    <source>
        <dbReference type="ARBA" id="ARBA00061580"/>
    </source>
</evidence>
<dbReference type="CDD" id="cd06460">
    <property type="entry name" value="M32_Taq"/>
    <property type="match status" value="1"/>
</dbReference>
<dbReference type="PRINTS" id="PR00998">
    <property type="entry name" value="CRBOXYPTASET"/>
</dbReference>
<evidence type="ECO:0000256" key="9">
    <source>
        <dbReference type="PIRSR" id="PIRSR006615-1"/>
    </source>
</evidence>
<keyword evidence="2 8" id="KW-0645">Protease</keyword>
<dbReference type="PIRSF" id="PIRSF006615">
    <property type="entry name" value="Zn_crbxpep_Taq"/>
    <property type="match status" value="1"/>
</dbReference>
<gene>
    <name evidence="11" type="primary">ypwA_3</name>
    <name evidence="11" type="ORF">ShirakiTB12_54050</name>
</gene>
<dbReference type="EMBL" id="BSYK01000004">
    <property type="protein sequence ID" value="GMG76936.1"/>
    <property type="molecule type" value="Genomic_DNA"/>
</dbReference>
<dbReference type="Pfam" id="PF02074">
    <property type="entry name" value="Peptidase_M32"/>
    <property type="match status" value="1"/>
</dbReference>
<reference evidence="11" key="1">
    <citation type="journal article" date="2024" name="Appl Microbiol">
        <title>Effect of kuratsuki Bacillus and Priestia on Taste of Sake.</title>
        <authorList>
            <person name="Kobayashi K."/>
            <person name="Nishida H."/>
        </authorList>
    </citation>
    <scope>NUCLEOTIDE SEQUENCE</scope>
    <source>
        <strain evidence="11">B-12</strain>
    </source>
</reference>
<dbReference type="AlphaFoldDB" id="A0AAX6BSZ6"/>
<keyword evidence="4 8" id="KW-0378">Hydrolase</keyword>
<dbReference type="PROSITE" id="PS52034">
    <property type="entry name" value="PEPTIDASE_M32"/>
    <property type="match status" value="1"/>
</dbReference>
<keyword evidence="3 8" id="KW-0479">Metal-binding</keyword>
<comment type="cofactor">
    <cofactor evidence="9">
        <name>Zn(2+)</name>
        <dbReference type="ChEBI" id="CHEBI:29105"/>
    </cofactor>
    <text evidence="9">Binds 1 zinc ion per subunit.</text>
</comment>
<accession>A0AAX6BSZ6</accession>